<keyword evidence="5" id="KW-1015">Disulfide bond</keyword>
<evidence type="ECO:0000256" key="4">
    <source>
        <dbReference type="ARBA" id="ARBA00023002"/>
    </source>
</evidence>
<dbReference type="PANTHER" id="PTHR12645:SF1">
    <property type="entry name" value="FAD-LINKED SULFHYDRYL OXIDASE ERV2"/>
    <property type="match status" value="1"/>
</dbReference>
<dbReference type="PANTHER" id="PTHR12645">
    <property type="entry name" value="ALR/ERV"/>
    <property type="match status" value="1"/>
</dbReference>
<name>A0ABR1WZ86_9PEZI</name>
<sequence length="239" mass="26072">MARHISMVVMLAVAAFLGLTFMMSSRVRTDSVPQVFTPPLNGGKAAPAPAAAAVSDSKMEGIDLSSSVISGGVIAPKLENATIKAELGRASWKLLHTMMARFPDKPTEDDSLALKTYMQLFSRLYPCGDCARHFQGLLKKYPPQVSSRNAAAGWACFMHNQVNERLHKPLFDCNNIGDFYDCGCGDEDKDKDKNKDKKKEGAPTELKLEKDSLVNSLPLAVSAQWLPRTVTDISGRPKA</sequence>
<evidence type="ECO:0000256" key="5">
    <source>
        <dbReference type="ARBA" id="ARBA00023157"/>
    </source>
</evidence>
<keyword evidence="3 6" id="KW-0274">FAD</keyword>
<keyword evidence="2 6" id="KW-0285">Flavoprotein</keyword>
<comment type="caution">
    <text evidence="8">The sequence shown here is derived from an EMBL/GenBank/DDBJ whole genome shotgun (WGS) entry which is preliminary data.</text>
</comment>
<dbReference type="EMBL" id="JAQQWN010000004">
    <property type="protein sequence ID" value="KAK8088466.1"/>
    <property type="molecule type" value="Genomic_DNA"/>
</dbReference>
<keyword evidence="9" id="KW-1185">Reference proteome</keyword>
<feature type="domain" description="ERV/ALR sulfhydryl oxidase" evidence="7">
    <location>
        <begin position="80"/>
        <end position="180"/>
    </location>
</feature>
<reference evidence="8 9" key="1">
    <citation type="submission" date="2023-01" db="EMBL/GenBank/DDBJ databases">
        <title>Analysis of 21 Apiospora genomes using comparative genomics revels a genus with tremendous synthesis potential of carbohydrate active enzymes and secondary metabolites.</title>
        <authorList>
            <person name="Sorensen T."/>
        </authorList>
    </citation>
    <scope>NUCLEOTIDE SEQUENCE [LARGE SCALE GENOMIC DNA]</scope>
    <source>
        <strain evidence="8 9">CBS 114990</strain>
    </source>
</reference>
<gene>
    <name evidence="8" type="ORF">PG997_003427</name>
</gene>
<dbReference type="EC" id="1.8.3.2" evidence="6"/>
<evidence type="ECO:0000313" key="9">
    <source>
        <dbReference type="Proteomes" id="UP001433268"/>
    </source>
</evidence>
<organism evidence="8 9">
    <name type="scientific">Apiospora hydei</name>
    <dbReference type="NCBI Taxonomy" id="1337664"/>
    <lineage>
        <taxon>Eukaryota</taxon>
        <taxon>Fungi</taxon>
        <taxon>Dikarya</taxon>
        <taxon>Ascomycota</taxon>
        <taxon>Pezizomycotina</taxon>
        <taxon>Sordariomycetes</taxon>
        <taxon>Xylariomycetidae</taxon>
        <taxon>Amphisphaeriales</taxon>
        <taxon>Apiosporaceae</taxon>
        <taxon>Apiospora</taxon>
    </lineage>
</organism>
<evidence type="ECO:0000256" key="6">
    <source>
        <dbReference type="RuleBase" id="RU371123"/>
    </source>
</evidence>
<dbReference type="Gene3D" id="1.20.120.310">
    <property type="entry name" value="ERV/ALR sulfhydryl oxidase domain"/>
    <property type="match status" value="1"/>
</dbReference>
<evidence type="ECO:0000256" key="3">
    <source>
        <dbReference type="ARBA" id="ARBA00022827"/>
    </source>
</evidence>
<dbReference type="PROSITE" id="PS51324">
    <property type="entry name" value="ERV_ALR"/>
    <property type="match status" value="1"/>
</dbReference>
<keyword evidence="4 6" id="KW-0560">Oxidoreductase</keyword>
<dbReference type="RefSeq" id="XP_066671360.1">
    <property type="nucleotide sequence ID" value="XM_066807742.1"/>
</dbReference>
<evidence type="ECO:0000313" key="8">
    <source>
        <dbReference type="EMBL" id="KAK8088466.1"/>
    </source>
</evidence>
<evidence type="ECO:0000259" key="7">
    <source>
        <dbReference type="PROSITE" id="PS51324"/>
    </source>
</evidence>
<accession>A0ABR1WZ86</accession>
<dbReference type="GeneID" id="92040802"/>
<dbReference type="InterPro" id="IPR036774">
    <property type="entry name" value="ERV/ALR_sulphydryl_oxid_sf"/>
</dbReference>
<comment type="cofactor">
    <cofactor evidence="1 6">
        <name>FAD</name>
        <dbReference type="ChEBI" id="CHEBI:57692"/>
    </cofactor>
</comment>
<dbReference type="InterPro" id="IPR017905">
    <property type="entry name" value="ERV/ALR_sulphydryl_oxidase"/>
</dbReference>
<dbReference type="InterPro" id="IPR039799">
    <property type="entry name" value="ALR/ERV"/>
</dbReference>
<evidence type="ECO:0000256" key="2">
    <source>
        <dbReference type="ARBA" id="ARBA00022630"/>
    </source>
</evidence>
<protein>
    <recommendedName>
        <fullName evidence="6">Sulfhydryl oxidase</fullName>
        <ecNumber evidence="6">1.8.3.2</ecNumber>
    </recommendedName>
</protein>
<comment type="catalytic activity">
    <reaction evidence="6">
        <text>2 R'C(R)SH + O2 = R'C(R)S-S(R)CR' + H2O2</text>
        <dbReference type="Rhea" id="RHEA:17357"/>
        <dbReference type="ChEBI" id="CHEBI:15379"/>
        <dbReference type="ChEBI" id="CHEBI:16240"/>
        <dbReference type="ChEBI" id="CHEBI:16520"/>
        <dbReference type="ChEBI" id="CHEBI:17412"/>
        <dbReference type="EC" id="1.8.3.2"/>
    </reaction>
</comment>
<dbReference type="Pfam" id="PF04777">
    <property type="entry name" value="Evr1_Alr"/>
    <property type="match status" value="1"/>
</dbReference>
<proteinExistence type="predicted"/>
<dbReference type="Proteomes" id="UP001433268">
    <property type="component" value="Unassembled WGS sequence"/>
</dbReference>
<evidence type="ECO:0000256" key="1">
    <source>
        <dbReference type="ARBA" id="ARBA00001974"/>
    </source>
</evidence>
<dbReference type="SUPFAM" id="SSF69000">
    <property type="entry name" value="FAD-dependent thiol oxidase"/>
    <property type="match status" value="1"/>
</dbReference>